<dbReference type="NCBIfam" id="TIGR01391">
    <property type="entry name" value="dnaG"/>
    <property type="match status" value="1"/>
</dbReference>
<evidence type="ECO:0000256" key="12">
    <source>
        <dbReference type="ARBA" id="ARBA00023163"/>
    </source>
</evidence>
<comment type="caution">
    <text evidence="14">The sequence shown here is derived from an EMBL/GenBank/DDBJ whole genome shotgun (WGS) entry which is preliminary data.</text>
</comment>
<dbReference type="InterPro" id="IPR037068">
    <property type="entry name" value="DNA_primase_core_N_sf"/>
</dbReference>
<dbReference type="InterPro" id="IPR002694">
    <property type="entry name" value="Znf_CHC2"/>
</dbReference>
<dbReference type="InterPro" id="IPR006295">
    <property type="entry name" value="DNA_primase_DnaG"/>
</dbReference>
<evidence type="ECO:0000256" key="1">
    <source>
        <dbReference type="ARBA" id="ARBA00001947"/>
    </source>
</evidence>
<dbReference type="Pfam" id="PF13155">
    <property type="entry name" value="Toprim_2"/>
    <property type="match status" value="1"/>
</dbReference>
<dbReference type="InterPro" id="IPR013264">
    <property type="entry name" value="DNAG_N"/>
</dbReference>
<dbReference type="GO" id="GO:0005737">
    <property type="term" value="C:cytoplasm"/>
    <property type="evidence" value="ECO:0007669"/>
    <property type="project" value="TreeGrafter"/>
</dbReference>
<evidence type="ECO:0000256" key="6">
    <source>
        <dbReference type="ARBA" id="ARBA00022705"/>
    </source>
</evidence>
<dbReference type="Pfam" id="PF08275">
    <property type="entry name" value="DNAG_N"/>
    <property type="match status" value="1"/>
</dbReference>
<dbReference type="InterPro" id="IPR036977">
    <property type="entry name" value="DNA_primase_Znf_CHC2"/>
</dbReference>
<evidence type="ECO:0000256" key="2">
    <source>
        <dbReference type="ARBA" id="ARBA00022478"/>
    </source>
</evidence>
<evidence type="ECO:0000256" key="9">
    <source>
        <dbReference type="ARBA" id="ARBA00022833"/>
    </source>
</evidence>
<dbReference type="Gene3D" id="3.40.1360.10">
    <property type="match status" value="1"/>
</dbReference>
<dbReference type="GO" id="GO:0008270">
    <property type="term" value="F:zinc ion binding"/>
    <property type="evidence" value="ECO:0007669"/>
    <property type="project" value="UniProtKB-KW"/>
</dbReference>
<dbReference type="FunFam" id="3.90.580.10:FF:000001">
    <property type="entry name" value="DNA primase"/>
    <property type="match status" value="1"/>
</dbReference>
<evidence type="ECO:0000256" key="5">
    <source>
        <dbReference type="ARBA" id="ARBA00022695"/>
    </source>
</evidence>
<name>A0A0F9MHD8_9ZZZZ</name>
<dbReference type="EMBL" id="LAZR01004645">
    <property type="protein sequence ID" value="KKN06785.1"/>
    <property type="molecule type" value="Genomic_DNA"/>
</dbReference>
<keyword evidence="12" id="KW-0804">Transcription</keyword>
<sequence>MPSFISQELIERVSNHFDIVEIISQYTPLKKAGRNYKALCPFHEEKTPSFVVSPEKQLFHCFGCGVGGNLFTFLMKWEKITFPEAVKMVAEKVGISIPILDTEKKTGVREKKKGVRREEFYHTNELVARLFQEILEKDRAIQDYLRKRGFTQKVIREFGLGYAPPSGDFLKLAHQKGISLKNLKQSNLVVTSQGKEGWYAWFRSRLIFPIFNAEERICGFAGRVLDNSLPKYVNSSQSPIFDKGKILYGLNFSKEAIRKKEEMILVEGYTDVIALHQAGIENVVASMGTSLTPSQAGLIKRYSDRVFIAYDQDKAGIAATLRSFDLLMNADLQMDIINMPQGMDPEELVRKEGIDSFLERKKRAMPYFDYRLDMAISDRSSLARRDKGDIVAILFSILEKTRLERRQEMIRKLSQRLDLDEESLRAELSKLRGKERGFFSRREFLEIEDKQMSTEKALLQLMLSEKAIIKMVKESECIDNFIDSSHRKIAEEIIALLEEGEISSSRLINRLGEEKFSSLISSFSLSEELSQKEDKEQVAIDFINYLQKNKKRRRFSEVRKKIKESEEEEGEKIDKWLYETIELNQFRKSKS</sequence>
<dbReference type="GO" id="GO:0003899">
    <property type="term" value="F:DNA-directed RNA polymerase activity"/>
    <property type="evidence" value="ECO:0007669"/>
    <property type="project" value="InterPro"/>
</dbReference>
<dbReference type="AlphaFoldDB" id="A0A0F9MHD8"/>
<dbReference type="Gene3D" id="3.90.980.10">
    <property type="entry name" value="DNA primase, catalytic core, N-terminal domain"/>
    <property type="match status" value="1"/>
</dbReference>
<evidence type="ECO:0000256" key="4">
    <source>
        <dbReference type="ARBA" id="ARBA00022679"/>
    </source>
</evidence>
<keyword evidence="3" id="KW-0639">Primosome</keyword>
<keyword evidence="11" id="KW-0238">DNA-binding</keyword>
<dbReference type="PANTHER" id="PTHR30313">
    <property type="entry name" value="DNA PRIMASE"/>
    <property type="match status" value="1"/>
</dbReference>
<evidence type="ECO:0000256" key="11">
    <source>
        <dbReference type="ARBA" id="ARBA00023125"/>
    </source>
</evidence>
<dbReference type="PANTHER" id="PTHR30313:SF2">
    <property type="entry name" value="DNA PRIMASE"/>
    <property type="match status" value="1"/>
</dbReference>
<evidence type="ECO:0000256" key="7">
    <source>
        <dbReference type="ARBA" id="ARBA00022723"/>
    </source>
</evidence>
<comment type="cofactor">
    <cofactor evidence="1">
        <name>Zn(2+)</name>
        <dbReference type="ChEBI" id="CHEBI:29105"/>
    </cofactor>
</comment>
<proteinExistence type="inferred from homology"/>
<dbReference type="SUPFAM" id="SSF56731">
    <property type="entry name" value="DNA primase core"/>
    <property type="match status" value="1"/>
</dbReference>
<feature type="domain" description="Toprim" evidence="13">
    <location>
        <begin position="261"/>
        <end position="340"/>
    </location>
</feature>
<dbReference type="SMART" id="SM00400">
    <property type="entry name" value="ZnF_CHCC"/>
    <property type="match status" value="1"/>
</dbReference>
<gene>
    <name evidence="14" type="ORF">LCGC14_1073750</name>
</gene>
<dbReference type="HAMAP" id="MF_00974">
    <property type="entry name" value="DNA_primase_DnaG"/>
    <property type="match status" value="1"/>
</dbReference>
<evidence type="ECO:0000256" key="8">
    <source>
        <dbReference type="ARBA" id="ARBA00022771"/>
    </source>
</evidence>
<evidence type="ECO:0000259" key="13">
    <source>
        <dbReference type="PROSITE" id="PS50880"/>
    </source>
</evidence>
<dbReference type="GO" id="GO:1990077">
    <property type="term" value="C:primosome complex"/>
    <property type="evidence" value="ECO:0007669"/>
    <property type="project" value="UniProtKB-KW"/>
</dbReference>
<dbReference type="Gene3D" id="1.10.860.10">
    <property type="entry name" value="DNAb Helicase, Chain A"/>
    <property type="match status" value="1"/>
</dbReference>
<dbReference type="InterPro" id="IPR050219">
    <property type="entry name" value="DnaG_primase"/>
</dbReference>
<keyword evidence="10" id="KW-0460">Magnesium</keyword>
<keyword evidence="8" id="KW-0863">Zinc-finger</keyword>
<dbReference type="PIRSF" id="PIRSF002811">
    <property type="entry name" value="DnaG"/>
    <property type="match status" value="1"/>
</dbReference>
<keyword evidence="5" id="KW-0548">Nucleotidyltransferase</keyword>
<keyword evidence="2" id="KW-0240">DNA-directed RNA polymerase</keyword>
<keyword evidence="9" id="KW-0862">Zinc</keyword>
<evidence type="ECO:0000256" key="10">
    <source>
        <dbReference type="ARBA" id="ARBA00022842"/>
    </source>
</evidence>
<dbReference type="InterPro" id="IPR030846">
    <property type="entry name" value="DnaG_bac"/>
</dbReference>
<dbReference type="InterPro" id="IPR034151">
    <property type="entry name" value="TOPRIM_DnaG_bac"/>
</dbReference>
<evidence type="ECO:0000313" key="14">
    <source>
        <dbReference type="EMBL" id="KKN06785.1"/>
    </source>
</evidence>
<dbReference type="InterPro" id="IPR016136">
    <property type="entry name" value="DNA_helicase_N/primase_C"/>
</dbReference>
<dbReference type="Pfam" id="PF01807">
    <property type="entry name" value="Zn_ribbon_DnaG"/>
    <property type="match status" value="1"/>
</dbReference>
<dbReference type="GO" id="GO:0003677">
    <property type="term" value="F:DNA binding"/>
    <property type="evidence" value="ECO:0007669"/>
    <property type="project" value="UniProtKB-KW"/>
</dbReference>
<protein>
    <recommendedName>
        <fullName evidence="13">Toprim domain-containing protein</fullName>
    </recommendedName>
</protein>
<dbReference type="SUPFAM" id="SSF57783">
    <property type="entry name" value="Zinc beta-ribbon"/>
    <property type="match status" value="1"/>
</dbReference>
<reference evidence="14" key="1">
    <citation type="journal article" date="2015" name="Nature">
        <title>Complex archaea that bridge the gap between prokaryotes and eukaryotes.</title>
        <authorList>
            <person name="Spang A."/>
            <person name="Saw J.H."/>
            <person name="Jorgensen S.L."/>
            <person name="Zaremba-Niedzwiedzka K."/>
            <person name="Martijn J."/>
            <person name="Lind A.E."/>
            <person name="van Eijk R."/>
            <person name="Schleper C."/>
            <person name="Guy L."/>
            <person name="Ettema T.J."/>
        </authorList>
    </citation>
    <scope>NUCLEOTIDE SEQUENCE</scope>
</reference>
<dbReference type="InterPro" id="IPR006171">
    <property type="entry name" value="TOPRIM_dom"/>
</dbReference>
<dbReference type="Gene3D" id="3.90.580.10">
    <property type="entry name" value="Zinc finger, CHC2-type domain"/>
    <property type="match status" value="1"/>
</dbReference>
<organism evidence="14">
    <name type="scientific">marine sediment metagenome</name>
    <dbReference type="NCBI Taxonomy" id="412755"/>
    <lineage>
        <taxon>unclassified sequences</taxon>
        <taxon>metagenomes</taxon>
        <taxon>ecological metagenomes</taxon>
    </lineage>
</organism>
<dbReference type="FunFam" id="3.40.1360.10:FF:000002">
    <property type="entry name" value="DNA primase"/>
    <property type="match status" value="1"/>
</dbReference>
<dbReference type="GO" id="GO:0000428">
    <property type="term" value="C:DNA-directed RNA polymerase complex"/>
    <property type="evidence" value="ECO:0007669"/>
    <property type="project" value="UniProtKB-KW"/>
</dbReference>
<accession>A0A0F9MHD8</accession>
<dbReference type="GO" id="GO:0006269">
    <property type="term" value="P:DNA replication, synthesis of primer"/>
    <property type="evidence" value="ECO:0007669"/>
    <property type="project" value="UniProtKB-KW"/>
</dbReference>
<dbReference type="CDD" id="cd03364">
    <property type="entry name" value="TOPRIM_DnaG_primases"/>
    <property type="match status" value="1"/>
</dbReference>
<keyword evidence="7" id="KW-0479">Metal-binding</keyword>
<keyword evidence="4" id="KW-0808">Transferase</keyword>
<dbReference type="PROSITE" id="PS50880">
    <property type="entry name" value="TOPRIM"/>
    <property type="match status" value="1"/>
</dbReference>
<dbReference type="SMART" id="SM00493">
    <property type="entry name" value="TOPRIM"/>
    <property type="match status" value="1"/>
</dbReference>
<keyword evidence="6" id="KW-0235">DNA replication</keyword>
<evidence type="ECO:0000256" key="3">
    <source>
        <dbReference type="ARBA" id="ARBA00022515"/>
    </source>
</evidence>